<dbReference type="WBParaSite" id="jg26257">
    <property type="protein sequence ID" value="jg26257"/>
    <property type="gene ID" value="jg26257"/>
</dbReference>
<proteinExistence type="predicted"/>
<sequence length="242" mass="27800">MNADNFRSVLAFFARHELQRLSLVNRQIYQCIQRDFGDAPYVWLEHISYLNGEFNWAISFSSLSACRFLRSHLFSFISPPPLQIMPQIQHVWQDAELRGTFDTGAQLTAQVGQAIAKSWKLCFYSTADTLIGSALNVLHILLKVKSYEDPWVPLNEDEAIEIKQDCSEVWDDITNRVIGGERALPTAHSYAVVLLDEMLNVFCTGILVRPSTFDLTRPVENFDFRPSIENNFCFNCIWSHDE</sequence>
<protein>
    <submittedName>
        <fullName evidence="2">F-box domain-containing protein</fullName>
    </submittedName>
</protein>
<evidence type="ECO:0000313" key="2">
    <source>
        <dbReference type="WBParaSite" id="jg26257"/>
    </source>
</evidence>
<reference evidence="2" key="1">
    <citation type="submission" date="2022-11" db="UniProtKB">
        <authorList>
            <consortium name="WormBaseParasite"/>
        </authorList>
    </citation>
    <scope>IDENTIFICATION</scope>
</reference>
<evidence type="ECO:0000313" key="1">
    <source>
        <dbReference type="Proteomes" id="UP000887574"/>
    </source>
</evidence>
<keyword evidence="1" id="KW-1185">Reference proteome</keyword>
<dbReference type="Proteomes" id="UP000887574">
    <property type="component" value="Unplaced"/>
</dbReference>
<organism evidence="1 2">
    <name type="scientific">Ditylenchus dipsaci</name>
    <dbReference type="NCBI Taxonomy" id="166011"/>
    <lineage>
        <taxon>Eukaryota</taxon>
        <taxon>Metazoa</taxon>
        <taxon>Ecdysozoa</taxon>
        <taxon>Nematoda</taxon>
        <taxon>Chromadorea</taxon>
        <taxon>Rhabditida</taxon>
        <taxon>Tylenchina</taxon>
        <taxon>Tylenchomorpha</taxon>
        <taxon>Sphaerularioidea</taxon>
        <taxon>Anguinidae</taxon>
        <taxon>Anguininae</taxon>
        <taxon>Ditylenchus</taxon>
    </lineage>
</organism>
<name>A0A915E6E5_9BILA</name>
<accession>A0A915E6E5</accession>
<dbReference type="AlphaFoldDB" id="A0A915E6E5"/>